<dbReference type="InterPro" id="IPR043153">
    <property type="entry name" value="DENN_C"/>
</dbReference>
<proteinExistence type="inferred from homology"/>
<name>A0A9P0F7J2_BEMTA</name>
<gene>
    <name evidence="3" type="ORF">BEMITA_LOCUS9827</name>
</gene>
<protein>
    <recommendedName>
        <fullName evidence="2">UDENN domain-containing protein</fullName>
    </recommendedName>
</protein>
<dbReference type="InterPro" id="IPR037516">
    <property type="entry name" value="Tripartite_DENN"/>
</dbReference>
<feature type="domain" description="UDENN" evidence="2">
    <location>
        <begin position="36"/>
        <end position="499"/>
    </location>
</feature>
<keyword evidence="4" id="KW-1185">Reference proteome</keyword>
<dbReference type="KEGG" id="btab:109033890"/>
<dbReference type="InterPro" id="IPR024224">
    <property type="entry name" value="DENND6"/>
</dbReference>
<accession>A0A9P0F7J2</accession>
<dbReference type="InterPro" id="IPR018307">
    <property type="entry name" value="ABL9/DENND6_dom"/>
</dbReference>
<dbReference type="GO" id="GO:0005085">
    <property type="term" value="F:guanyl-nucleotide exchange factor activity"/>
    <property type="evidence" value="ECO:0007669"/>
    <property type="project" value="InterPro"/>
</dbReference>
<comment type="similarity">
    <text evidence="1">Belongs to the DENND6 family.</text>
</comment>
<dbReference type="AlphaFoldDB" id="A0A9P0F7J2"/>
<reference evidence="3" key="1">
    <citation type="submission" date="2021-12" db="EMBL/GenBank/DDBJ databases">
        <authorList>
            <person name="King R."/>
        </authorList>
    </citation>
    <scope>NUCLEOTIDE SEQUENCE</scope>
</reference>
<dbReference type="EMBL" id="OU963867">
    <property type="protein sequence ID" value="CAH0391180.1"/>
    <property type="molecule type" value="Genomic_DNA"/>
</dbReference>
<evidence type="ECO:0000313" key="3">
    <source>
        <dbReference type="EMBL" id="CAH0391180.1"/>
    </source>
</evidence>
<evidence type="ECO:0000259" key="2">
    <source>
        <dbReference type="PROSITE" id="PS50211"/>
    </source>
</evidence>
<dbReference type="PANTHER" id="PTHR13677">
    <property type="entry name" value="LD41638P"/>
    <property type="match status" value="1"/>
</dbReference>
<dbReference type="PROSITE" id="PS50211">
    <property type="entry name" value="DENN"/>
    <property type="match status" value="1"/>
</dbReference>
<sequence length="573" mass="64919">MATESGESGSTDHGHVCNINANGNPLKWKKLKSWIQCICIVTFDLELGQAIEVIFPNDALSEEDQTNICYLAFPDSNSGCMGDTQFHFRIRQTSGAELSEEHVAYNNKCPPYLQVHRAYFYGYVFFRQVKDHSLPRGYFQKSVIIISRLPFINLFTELCGIIAPEFFNHGLESITAACHDIDRWPSLSPGHSVVLPIFGSLIQTQIPVDSNKSQPSIGISSVASCLSSTLLATVHEINIFNSFSHIVSHIHLLWELVLIGEPIIVMSSSPAVCSQMVQALVSMIVPLKYHADFRPYFTIHDNEFKEYTSRAQAPPSVILGVTNPFFAKTLQHWPHVIKIPDSANLDNSQTFKLKKRGSGLKLLDSKPGVYTQYQPHLQKDKAIVKKLLKGITTNRPNEVQSALLKRHLLELTQSFMIPLERYMGTLMPLQKNVSPFKATPVPYPFNPDDFFASLESSGPQLTSRIKGDWEGLYRKFFRSLNFSGWYNAKYKKMAEKLEVLQLKALSDADFKKWVLDKQEVERVDMILRIRHKIELCESQAVTLNDFTRDQLKVKINDIIASLPDDLKIVLSPR</sequence>
<dbReference type="Gene3D" id="3.40.50.11500">
    <property type="match status" value="1"/>
</dbReference>
<dbReference type="PANTHER" id="PTHR13677:SF0">
    <property type="entry name" value="LD41638P"/>
    <property type="match status" value="1"/>
</dbReference>
<dbReference type="Proteomes" id="UP001152759">
    <property type="component" value="Chromosome 6"/>
</dbReference>
<organism evidence="3 4">
    <name type="scientific">Bemisia tabaci</name>
    <name type="common">Sweetpotato whitefly</name>
    <name type="synonym">Aleurodes tabaci</name>
    <dbReference type="NCBI Taxonomy" id="7038"/>
    <lineage>
        <taxon>Eukaryota</taxon>
        <taxon>Metazoa</taxon>
        <taxon>Ecdysozoa</taxon>
        <taxon>Arthropoda</taxon>
        <taxon>Hexapoda</taxon>
        <taxon>Insecta</taxon>
        <taxon>Pterygota</taxon>
        <taxon>Neoptera</taxon>
        <taxon>Paraneoptera</taxon>
        <taxon>Hemiptera</taxon>
        <taxon>Sternorrhyncha</taxon>
        <taxon>Aleyrodoidea</taxon>
        <taxon>Aleyrodidae</taxon>
        <taxon>Aleyrodinae</taxon>
        <taxon>Bemisia</taxon>
    </lineage>
</organism>
<evidence type="ECO:0000313" key="4">
    <source>
        <dbReference type="Proteomes" id="UP001152759"/>
    </source>
</evidence>
<dbReference type="Pfam" id="PF09794">
    <property type="entry name" value="Avl9"/>
    <property type="match status" value="1"/>
</dbReference>
<dbReference type="Pfam" id="PF08616">
    <property type="entry name" value="SPA"/>
    <property type="match status" value="1"/>
</dbReference>
<evidence type="ECO:0000256" key="1">
    <source>
        <dbReference type="ARBA" id="ARBA00007159"/>
    </source>
</evidence>
<dbReference type="GO" id="GO:0055037">
    <property type="term" value="C:recycling endosome"/>
    <property type="evidence" value="ECO:0007669"/>
    <property type="project" value="TreeGrafter"/>
</dbReference>